<sequence>MKKWIVSAFLVFVLIFMFYSGNKITIENNGNKNQTEQNLNHTNQKSSDIEDEKEAYNSALELLYKGHMNGIEFGIGADSIEIIERWGEPDEKVNFMGGLLLSYDDIYFLTDGLISNEGITYGKVIGIYYTGEEAIYGIQIGMPLKQLEEILGAPNNTYISQYSELYADNHLIVSYRADKYVADFEIDEQSEMVQSISIWQEEE</sequence>
<reference evidence="2" key="2">
    <citation type="submission" date="2021-04" db="EMBL/GenBank/DDBJ databases">
        <authorList>
            <person name="Liu J."/>
        </authorList>
    </citation>
    <scope>NUCLEOTIDE SEQUENCE</scope>
    <source>
        <strain evidence="2">BAD-6</strain>
    </source>
</reference>
<dbReference type="EMBL" id="JAGSND010000001">
    <property type="protein sequence ID" value="MBR0596674.1"/>
    <property type="molecule type" value="Genomic_DNA"/>
</dbReference>
<dbReference type="AlphaFoldDB" id="A0A8J7VXP7"/>
<feature type="region of interest" description="Disordered" evidence="1">
    <location>
        <begin position="30"/>
        <end position="50"/>
    </location>
</feature>
<evidence type="ECO:0000313" key="2">
    <source>
        <dbReference type="EMBL" id="MBR0596674.1"/>
    </source>
</evidence>
<gene>
    <name evidence="2" type="ORF">KCX82_02180</name>
</gene>
<organism evidence="2 3">
    <name type="scientific">Sinanaerobacter chloroacetimidivorans</name>
    <dbReference type="NCBI Taxonomy" id="2818044"/>
    <lineage>
        <taxon>Bacteria</taxon>
        <taxon>Bacillati</taxon>
        <taxon>Bacillota</taxon>
        <taxon>Clostridia</taxon>
        <taxon>Peptostreptococcales</taxon>
        <taxon>Anaerovoracaceae</taxon>
        <taxon>Sinanaerobacter</taxon>
    </lineage>
</organism>
<comment type="caution">
    <text evidence="2">The sequence shown here is derived from an EMBL/GenBank/DDBJ whole genome shotgun (WGS) entry which is preliminary data.</text>
</comment>
<feature type="compositionally biased region" description="Polar residues" evidence="1">
    <location>
        <begin position="30"/>
        <end position="46"/>
    </location>
</feature>
<name>A0A8J7VXP7_9FIRM</name>
<proteinExistence type="predicted"/>
<reference evidence="2" key="1">
    <citation type="submission" date="2021-04" db="EMBL/GenBank/DDBJ databases">
        <title>Sinoanaerobacter chloroacetimidivorans sp. nov., an obligate anaerobic bacterium isolated from anaerobic sludge.</title>
        <authorList>
            <person name="Bao Y."/>
        </authorList>
    </citation>
    <scope>NUCLEOTIDE SEQUENCE</scope>
    <source>
        <strain evidence="2">BAD-6</strain>
    </source>
</reference>
<dbReference type="RefSeq" id="WP_227016795.1">
    <property type="nucleotide sequence ID" value="NZ_JAGSND010000001.1"/>
</dbReference>
<protein>
    <submittedName>
        <fullName evidence="2">DUF4309 domain-containing protein</fullName>
    </submittedName>
</protein>
<accession>A0A8J7VXP7</accession>
<evidence type="ECO:0000313" key="3">
    <source>
        <dbReference type="Proteomes" id="UP000675664"/>
    </source>
</evidence>
<evidence type="ECO:0000256" key="1">
    <source>
        <dbReference type="SAM" id="MobiDB-lite"/>
    </source>
</evidence>
<dbReference type="Proteomes" id="UP000675664">
    <property type="component" value="Unassembled WGS sequence"/>
</dbReference>
<keyword evidence="3" id="KW-1185">Reference proteome</keyword>